<feature type="chain" id="PRO_5031595498" evidence="2">
    <location>
        <begin position="28"/>
        <end position="485"/>
    </location>
</feature>
<dbReference type="Pfam" id="PF04966">
    <property type="entry name" value="OprB"/>
    <property type="match status" value="1"/>
</dbReference>
<evidence type="ECO:0000256" key="3">
    <source>
        <dbReference type="SAM" id="MobiDB-lite"/>
    </source>
</evidence>
<protein>
    <submittedName>
        <fullName evidence="4">Porin</fullName>
    </submittedName>
</protein>
<dbReference type="InterPro" id="IPR038673">
    <property type="entry name" value="OprB_sf"/>
</dbReference>
<dbReference type="InterPro" id="IPR007049">
    <property type="entry name" value="Carb-sel_porin_OprB"/>
</dbReference>
<feature type="region of interest" description="Disordered" evidence="3">
    <location>
        <begin position="30"/>
        <end position="97"/>
    </location>
</feature>
<proteinExistence type="inferred from homology"/>
<feature type="signal peptide" evidence="2">
    <location>
        <begin position="1"/>
        <end position="27"/>
    </location>
</feature>
<dbReference type="GO" id="GO:0016020">
    <property type="term" value="C:membrane"/>
    <property type="evidence" value="ECO:0007669"/>
    <property type="project" value="InterPro"/>
</dbReference>
<dbReference type="Gene3D" id="2.40.160.180">
    <property type="entry name" value="Carbohydrate-selective porin OprB"/>
    <property type="match status" value="1"/>
</dbReference>
<name>A0A7X5XXJ5_9SPHN</name>
<accession>A0A7X5XXJ5</accession>
<keyword evidence="2" id="KW-0732">Signal</keyword>
<dbReference type="GO" id="GO:0008643">
    <property type="term" value="P:carbohydrate transport"/>
    <property type="evidence" value="ECO:0007669"/>
    <property type="project" value="InterPro"/>
</dbReference>
<keyword evidence="5" id="KW-1185">Reference proteome</keyword>
<reference evidence="4 5" key="1">
    <citation type="submission" date="2020-03" db="EMBL/GenBank/DDBJ databases">
        <title>Genomic Encyclopedia of Type Strains, Phase IV (KMG-IV): sequencing the most valuable type-strain genomes for metagenomic binning, comparative biology and taxonomic classification.</title>
        <authorList>
            <person name="Goeker M."/>
        </authorList>
    </citation>
    <scope>NUCLEOTIDE SEQUENCE [LARGE SCALE GENOMIC DNA]</scope>
    <source>
        <strain evidence="4 5">DSM 7225</strain>
    </source>
</reference>
<gene>
    <name evidence="4" type="ORF">GGR89_001150</name>
</gene>
<evidence type="ECO:0000256" key="1">
    <source>
        <dbReference type="ARBA" id="ARBA00008769"/>
    </source>
</evidence>
<feature type="compositionally biased region" description="Polar residues" evidence="3">
    <location>
        <begin position="77"/>
        <end position="87"/>
    </location>
</feature>
<evidence type="ECO:0000256" key="2">
    <source>
        <dbReference type="RuleBase" id="RU363072"/>
    </source>
</evidence>
<dbReference type="PANTHER" id="PTHR37944">
    <property type="entry name" value="PORIN B"/>
    <property type="match status" value="1"/>
</dbReference>
<evidence type="ECO:0000313" key="5">
    <source>
        <dbReference type="Proteomes" id="UP000531251"/>
    </source>
</evidence>
<evidence type="ECO:0000313" key="4">
    <source>
        <dbReference type="EMBL" id="NJB96850.1"/>
    </source>
</evidence>
<dbReference type="AlphaFoldDB" id="A0A7X5XXJ5"/>
<comment type="similarity">
    <text evidence="1 2">Belongs to the OprB family.</text>
</comment>
<dbReference type="PANTHER" id="PTHR37944:SF1">
    <property type="entry name" value="PORIN B"/>
    <property type="match status" value="1"/>
</dbReference>
<dbReference type="EMBL" id="JAATJB010000002">
    <property type="protein sequence ID" value="NJB96850.1"/>
    <property type="molecule type" value="Genomic_DNA"/>
</dbReference>
<dbReference type="GO" id="GO:0015288">
    <property type="term" value="F:porin activity"/>
    <property type="evidence" value="ECO:0007669"/>
    <property type="project" value="InterPro"/>
</dbReference>
<organism evidence="4 5">
    <name type="scientific">Sphingomonas trueperi</name>
    <dbReference type="NCBI Taxonomy" id="53317"/>
    <lineage>
        <taxon>Bacteria</taxon>
        <taxon>Pseudomonadati</taxon>
        <taxon>Pseudomonadota</taxon>
        <taxon>Alphaproteobacteria</taxon>
        <taxon>Sphingomonadales</taxon>
        <taxon>Sphingomonadaceae</taxon>
        <taxon>Sphingomonas</taxon>
    </lineage>
</organism>
<sequence length="485" mass="51863">MKRGNWRAGRGALLAIMAFGTAMPALAQQVDVGAPPPPADELNKPKPDTAQEDAGAGPRADTQRRARSHMLHPRDPSPSSLAGDTQSSPPPGLIGDWQDIRTRLGERGIGLSARYASETAYNFTGGDRSLVAETGQFDVGALLDLDKLLGWGGAALQGTVTWRRGIDLTTTAGLGALQQVQEVYGRGQTVRVTQLWLQQKLGDKVEVKLGRTNPGDDFAVFSCHFQNLSFCGAQPGNLVGDYWYNWPVSQWGANVHVDVAPGVYIQGGAYEVNPRNLESTFFIGHFKGATGVLLPAEIGWTRGGDEGKVGSYKFGGWISTADGDDLVLDVNRQPRAVTGLAPLQHSSRYGVFASVQQQLTGTSKDGRSLTGFSMFANVTFADRATSLTDNQVSVGLFYKGLAPSLPGDVIGLAVARTNVNGRIDTADRLAGKPARDAEYAAELYYSVSPTEWLVVQPNVQWIHQPGGVKNAKDVGVLGLKFALTL</sequence>
<dbReference type="Proteomes" id="UP000531251">
    <property type="component" value="Unassembled WGS sequence"/>
</dbReference>
<dbReference type="RefSeq" id="WP_125972622.1">
    <property type="nucleotide sequence ID" value="NZ_BAAADY010000005.1"/>
</dbReference>
<comment type="caution">
    <text evidence="4">The sequence shown here is derived from an EMBL/GenBank/DDBJ whole genome shotgun (WGS) entry which is preliminary data.</text>
</comment>
<dbReference type="InterPro" id="IPR052932">
    <property type="entry name" value="OprB_Porin"/>
</dbReference>